<evidence type="ECO:0000313" key="4">
    <source>
        <dbReference type="Proteomes" id="UP000675554"/>
    </source>
</evidence>
<dbReference type="SUPFAM" id="SSF51735">
    <property type="entry name" value="NAD(P)-binding Rossmann-fold domains"/>
    <property type="match status" value="1"/>
</dbReference>
<keyword evidence="4" id="KW-1185">Reference proteome</keyword>
<gene>
    <name evidence="3" type="ORF">KDA82_35860</name>
</gene>
<dbReference type="InterPro" id="IPR002347">
    <property type="entry name" value="SDR_fam"/>
</dbReference>
<sequence length="266" mass="27438">MTSPSPAPPGEVPSRGNTAVVTGGSDGLGYAIAEALASRGADLILVGRDPDRLGRARQTLLGHDVAVHTVSADLAEPGAVAAVGEAVRALTEHVDTLVNNAGAAHFAPLADTTPDMIDAMLHLNVKVPLLLSRALLAELTRAQGSIINISSYWARRMTAGRASAAYSATRGAINSLTMALANELGADGVRVNALAPGAVHTPTYQRSYLDPMTPRQRAAHDAGIQAAYPLGRIGTPRDVAEAAAYLADARWTTGTVLTVDGGLTVR</sequence>
<protein>
    <submittedName>
        <fullName evidence="3">SDR family oxidoreductase</fullName>
    </submittedName>
</protein>
<dbReference type="InterPro" id="IPR036291">
    <property type="entry name" value="NAD(P)-bd_dom_sf"/>
</dbReference>
<dbReference type="Pfam" id="PF13561">
    <property type="entry name" value="adh_short_C2"/>
    <property type="match status" value="1"/>
</dbReference>
<keyword evidence="2" id="KW-0560">Oxidoreductase</keyword>
<dbReference type="PRINTS" id="PR00080">
    <property type="entry name" value="SDRFAMILY"/>
</dbReference>
<dbReference type="GO" id="GO:0016616">
    <property type="term" value="F:oxidoreductase activity, acting on the CH-OH group of donors, NAD or NADP as acceptor"/>
    <property type="evidence" value="ECO:0007669"/>
    <property type="project" value="TreeGrafter"/>
</dbReference>
<evidence type="ECO:0000313" key="3">
    <source>
        <dbReference type="EMBL" id="MBR7678260.1"/>
    </source>
</evidence>
<proteinExistence type="inferred from homology"/>
<dbReference type="FunFam" id="3.40.50.720:FF:000084">
    <property type="entry name" value="Short-chain dehydrogenase reductase"/>
    <property type="match status" value="1"/>
</dbReference>
<name>A0A8T4J435_9ACTN</name>
<comment type="similarity">
    <text evidence="1">Belongs to the short-chain dehydrogenases/reductases (SDR) family.</text>
</comment>
<dbReference type="AlphaFoldDB" id="A0A8T4J435"/>
<reference evidence="3" key="1">
    <citation type="submission" date="2021-04" db="EMBL/GenBank/DDBJ databases">
        <title>Sequencing of actinobacteria type strains.</title>
        <authorList>
            <person name="Nguyen G.-S."/>
            <person name="Wentzel A."/>
        </authorList>
    </citation>
    <scope>NUCLEOTIDE SEQUENCE</scope>
    <source>
        <strain evidence="3">DSM 42095</strain>
    </source>
</reference>
<evidence type="ECO:0000256" key="2">
    <source>
        <dbReference type="ARBA" id="ARBA00023002"/>
    </source>
</evidence>
<comment type="caution">
    <text evidence="3">The sequence shown here is derived from an EMBL/GenBank/DDBJ whole genome shotgun (WGS) entry which is preliminary data.</text>
</comment>
<dbReference type="PANTHER" id="PTHR42760:SF133">
    <property type="entry name" value="3-OXOACYL-[ACYL-CARRIER-PROTEIN] REDUCTASE"/>
    <property type="match status" value="1"/>
</dbReference>
<evidence type="ECO:0000256" key="1">
    <source>
        <dbReference type="ARBA" id="ARBA00006484"/>
    </source>
</evidence>
<dbReference type="Gene3D" id="3.40.50.720">
    <property type="entry name" value="NAD(P)-binding Rossmann-like Domain"/>
    <property type="match status" value="1"/>
</dbReference>
<dbReference type="Proteomes" id="UP000675554">
    <property type="component" value="Unassembled WGS sequence"/>
</dbReference>
<dbReference type="EMBL" id="JAGSMN010001307">
    <property type="protein sequence ID" value="MBR7678260.1"/>
    <property type="molecule type" value="Genomic_DNA"/>
</dbReference>
<dbReference type="PRINTS" id="PR00081">
    <property type="entry name" value="GDHRDH"/>
</dbReference>
<dbReference type="PANTHER" id="PTHR42760">
    <property type="entry name" value="SHORT-CHAIN DEHYDROGENASES/REDUCTASES FAMILY MEMBER"/>
    <property type="match status" value="1"/>
</dbReference>
<organism evidence="3 4">
    <name type="scientific">Streptomyces daliensis</name>
    <dbReference type="NCBI Taxonomy" id="299421"/>
    <lineage>
        <taxon>Bacteria</taxon>
        <taxon>Bacillati</taxon>
        <taxon>Actinomycetota</taxon>
        <taxon>Actinomycetes</taxon>
        <taxon>Kitasatosporales</taxon>
        <taxon>Streptomycetaceae</taxon>
        <taxon>Streptomyces</taxon>
    </lineage>
</organism>
<dbReference type="CDD" id="cd05233">
    <property type="entry name" value="SDR_c"/>
    <property type="match status" value="1"/>
</dbReference>
<accession>A0A8T4J435</accession>